<evidence type="ECO:0000313" key="2">
    <source>
        <dbReference type="EMBL" id="SDQ19162.1"/>
    </source>
</evidence>
<dbReference type="EMBL" id="FNKE01000001">
    <property type="protein sequence ID" value="SDQ19162.1"/>
    <property type="molecule type" value="Genomic_DNA"/>
</dbReference>
<dbReference type="InterPro" id="IPR035069">
    <property type="entry name" value="TTHA1013/TTHA0281-like"/>
</dbReference>
<dbReference type="SUPFAM" id="SSF143100">
    <property type="entry name" value="TTHA1013/TTHA0281-like"/>
    <property type="match status" value="1"/>
</dbReference>
<dbReference type="Proteomes" id="UP000182870">
    <property type="component" value="Unassembled WGS sequence"/>
</dbReference>
<gene>
    <name evidence="2" type="ORF">SAMN05216392_0892</name>
</gene>
<dbReference type="OrthoDB" id="5419659at2"/>
<organism evidence="2 3">
    <name type="scientific">Streptococcus equinus</name>
    <name type="common">Streptococcus bovis</name>
    <dbReference type="NCBI Taxonomy" id="1335"/>
    <lineage>
        <taxon>Bacteria</taxon>
        <taxon>Bacillati</taxon>
        <taxon>Bacillota</taxon>
        <taxon>Bacilli</taxon>
        <taxon>Lactobacillales</taxon>
        <taxon>Streptococcaceae</taxon>
        <taxon>Streptococcus</taxon>
    </lineage>
</organism>
<protein>
    <submittedName>
        <fullName evidence="2">Predicted nuclease of the RNAse H fold, HicB family</fullName>
    </submittedName>
</protein>
<reference evidence="2 3" key="1">
    <citation type="submission" date="2016-10" db="EMBL/GenBank/DDBJ databases">
        <authorList>
            <person name="de Groot N.N."/>
        </authorList>
    </citation>
    <scope>NUCLEOTIDE SEQUENCE [LARGE SCALE GENOMIC DNA]</scope>
    <source>
        <strain evidence="2 3">Sb05</strain>
    </source>
</reference>
<dbReference type="InterPro" id="IPR031807">
    <property type="entry name" value="HicB-like"/>
</dbReference>
<name>A0A1H0YVE0_STREI</name>
<evidence type="ECO:0000313" key="3">
    <source>
        <dbReference type="Proteomes" id="UP000182870"/>
    </source>
</evidence>
<dbReference type="Pfam" id="PF15919">
    <property type="entry name" value="HicB_lk_antitox"/>
    <property type="match status" value="1"/>
</dbReference>
<feature type="domain" description="HicB-like antitoxin of toxin-antitoxin system" evidence="1">
    <location>
        <begin position="5"/>
        <end position="71"/>
    </location>
</feature>
<sequence length="79" mass="8914">MFKTYPATFHKESNGSYWVEFPEFAGGTQGDNLEEARINAKEFLSGILETYQIEKMPLPKPSELEKISSSDGQVELVKV</sequence>
<dbReference type="AlphaFoldDB" id="A0A1H0YVE0"/>
<evidence type="ECO:0000259" key="1">
    <source>
        <dbReference type="Pfam" id="PF15919"/>
    </source>
</evidence>
<accession>A0A1H0YVE0</accession>
<dbReference type="Gene3D" id="3.30.160.250">
    <property type="match status" value="1"/>
</dbReference>
<dbReference type="RefSeq" id="WP_074560596.1">
    <property type="nucleotide sequence ID" value="NZ_FNKE01000001.1"/>
</dbReference>
<proteinExistence type="predicted"/>